<evidence type="ECO:0000256" key="1">
    <source>
        <dbReference type="SAM" id="Phobius"/>
    </source>
</evidence>
<sequence length="83" mass="9077">MDNRQNFKDPNEVKPPLRSSHMQGFQGNGAFYQELAPTKQKRGLRINASISGKTFGRLVLGFVAASAIGLIAAVIVILRFIFG</sequence>
<keyword evidence="1" id="KW-1133">Transmembrane helix</keyword>
<evidence type="ECO:0000313" key="2">
    <source>
        <dbReference type="EMBL" id="EXM40192.1"/>
    </source>
</evidence>
<organism evidence="2 3">
    <name type="scientific">Ruminococcus albus SY3</name>
    <dbReference type="NCBI Taxonomy" id="1341156"/>
    <lineage>
        <taxon>Bacteria</taxon>
        <taxon>Bacillati</taxon>
        <taxon>Bacillota</taxon>
        <taxon>Clostridia</taxon>
        <taxon>Eubacteriales</taxon>
        <taxon>Oscillospiraceae</taxon>
        <taxon>Ruminococcus</taxon>
    </lineage>
</organism>
<feature type="transmembrane region" description="Helical" evidence="1">
    <location>
        <begin position="58"/>
        <end position="82"/>
    </location>
</feature>
<name>A0A011V3Z6_RUMAL</name>
<keyword evidence="1" id="KW-0472">Membrane</keyword>
<proteinExistence type="predicted"/>
<dbReference type="PATRIC" id="fig|1341156.4.peg.1964"/>
<dbReference type="OrthoDB" id="1822954at2"/>
<dbReference type="Proteomes" id="UP000021369">
    <property type="component" value="Unassembled WGS sequence"/>
</dbReference>
<protein>
    <submittedName>
        <fullName evidence="2">Uncharacterized protein</fullName>
    </submittedName>
</protein>
<dbReference type="EMBL" id="JEOB01000002">
    <property type="protein sequence ID" value="EXM40192.1"/>
    <property type="molecule type" value="Genomic_DNA"/>
</dbReference>
<dbReference type="RefSeq" id="WP_037286628.1">
    <property type="nucleotide sequence ID" value="NZ_JEOB01000002.1"/>
</dbReference>
<dbReference type="AlphaFoldDB" id="A0A011V3Z6"/>
<comment type="caution">
    <text evidence="2">The sequence shown here is derived from an EMBL/GenBank/DDBJ whole genome shotgun (WGS) entry which is preliminary data.</text>
</comment>
<keyword evidence="1" id="KW-0812">Transmembrane</keyword>
<gene>
    <name evidence="2" type="ORF">RASY3_07775</name>
</gene>
<accession>A0A011V3Z6</accession>
<reference evidence="2 3" key="1">
    <citation type="submission" date="2013-06" db="EMBL/GenBank/DDBJ databases">
        <title>Rumen cellulosomics: divergent fiber-degrading strategies revealed by comparative genome-wide analysis of six Ruminococcal strains.</title>
        <authorList>
            <person name="Dassa B."/>
            <person name="Borovok I."/>
            <person name="Lamed R."/>
            <person name="Flint H."/>
            <person name="Yeoman C.J."/>
            <person name="White B."/>
            <person name="Bayer E.A."/>
        </authorList>
    </citation>
    <scope>NUCLEOTIDE SEQUENCE [LARGE SCALE GENOMIC DNA]</scope>
    <source>
        <strain evidence="2 3">SY3</strain>
    </source>
</reference>
<keyword evidence="3" id="KW-1185">Reference proteome</keyword>
<evidence type="ECO:0000313" key="3">
    <source>
        <dbReference type="Proteomes" id="UP000021369"/>
    </source>
</evidence>